<feature type="region of interest" description="Disordered" evidence="1">
    <location>
        <begin position="86"/>
        <end position="115"/>
    </location>
</feature>
<evidence type="ECO:0000313" key="4">
    <source>
        <dbReference type="Proteomes" id="UP000325315"/>
    </source>
</evidence>
<dbReference type="AlphaFoldDB" id="A0A5B6UNP2"/>
<name>A0A5B6UNP2_9ROSI</name>
<dbReference type="Pfam" id="PF01713">
    <property type="entry name" value="Smr"/>
    <property type="match status" value="1"/>
</dbReference>
<dbReference type="PROSITE" id="PS50828">
    <property type="entry name" value="SMR"/>
    <property type="match status" value="1"/>
</dbReference>
<gene>
    <name evidence="3" type="ORF">EPI10_013180</name>
</gene>
<dbReference type="EMBL" id="SMMG02000010">
    <property type="protein sequence ID" value="KAA3458577.1"/>
    <property type="molecule type" value="Genomic_DNA"/>
</dbReference>
<sequence>MKRTATKKKRRPRATKTPAVNGSSRHALSQRDQRREGEGEDDEEQKRLLGSLMEAFGSISLEEATSAYNQADGDLDKAAEILSNLIDNGNNSEDPDPSTSSISSGSSSSGSSGFGFSETSCVQNLNSGRGRSRGGKHQKRVVASTGTVSTVLGKDYVRSSPWRDPAAVAPAKSVLATEEAEQFLCSMLGEECELSMAVVRDVLCQCGYNVEKALDALLDLSASSYEKSKSFNDNLNSRQDTGFVIECAENRGSGLRIRQSDKSSLGCQIKLTDRTSDCISKLLESELQDSIWSAGYGHRCSTPLEFRNYSKVLASSEAMQPPCPRSNVSNLPQEVLDSLFKIPKSSEHEPSTMSWRNVVKKMQLLGPPIDFCPSTDAEPHQDIYGILLLIFSGFACYSKGDEYHKFRESAKEHWDSMRSYYQKAATAYSKGQLEYAAYLSDQGKIQTKLAREADERASQNIFKARNKAFENVITIDLHGQHVKQAMRLLKLHLLFGIHVPSVQTLRVITGCGTHGMGKSKLKQSVTKLLEKEGIQWREENRGTVLIKLDGYREFSFLESNSDSE</sequence>
<proteinExistence type="predicted"/>
<dbReference type="SMART" id="SM00463">
    <property type="entry name" value="SMR"/>
    <property type="match status" value="1"/>
</dbReference>
<feature type="compositionally biased region" description="Basic residues" evidence="1">
    <location>
        <begin position="1"/>
        <end position="14"/>
    </location>
</feature>
<feature type="compositionally biased region" description="Low complexity" evidence="1">
    <location>
        <begin position="97"/>
        <end position="115"/>
    </location>
</feature>
<dbReference type="InterPro" id="IPR056254">
    <property type="entry name" value="At5g58720/SDE5-like_UBA-like"/>
</dbReference>
<feature type="region of interest" description="Disordered" evidence="1">
    <location>
        <begin position="1"/>
        <end position="51"/>
    </location>
</feature>
<dbReference type="InterPro" id="IPR055319">
    <property type="entry name" value="At5g58720-like"/>
</dbReference>
<feature type="domain" description="Smr" evidence="2">
    <location>
        <begin position="475"/>
        <end position="549"/>
    </location>
</feature>
<dbReference type="InterPro" id="IPR036063">
    <property type="entry name" value="Smr_dom_sf"/>
</dbReference>
<dbReference type="SUPFAM" id="SSF160443">
    <property type="entry name" value="SMR domain-like"/>
    <property type="match status" value="1"/>
</dbReference>
<evidence type="ECO:0000256" key="1">
    <source>
        <dbReference type="SAM" id="MobiDB-lite"/>
    </source>
</evidence>
<dbReference type="Gene3D" id="3.30.1370.110">
    <property type="match status" value="1"/>
</dbReference>
<dbReference type="PANTHER" id="PTHR47676">
    <property type="entry name" value="OS01G0225100 PROTEIN"/>
    <property type="match status" value="1"/>
</dbReference>
<dbReference type="SMART" id="SM01162">
    <property type="entry name" value="DUF1771"/>
    <property type="match status" value="1"/>
</dbReference>
<evidence type="ECO:0000313" key="3">
    <source>
        <dbReference type="EMBL" id="KAA3458577.1"/>
    </source>
</evidence>
<keyword evidence="4" id="KW-1185">Reference proteome</keyword>
<evidence type="ECO:0000259" key="2">
    <source>
        <dbReference type="PROSITE" id="PS50828"/>
    </source>
</evidence>
<organism evidence="3 4">
    <name type="scientific">Gossypium australe</name>
    <dbReference type="NCBI Taxonomy" id="47621"/>
    <lineage>
        <taxon>Eukaryota</taxon>
        <taxon>Viridiplantae</taxon>
        <taxon>Streptophyta</taxon>
        <taxon>Embryophyta</taxon>
        <taxon>Tracheophyta</taxon>
        <taxon>Spermatophyta</taxon>
        <taxon>Magnoliopsida</taxon>
        <taxon>eudicotyledons</taxon>
        <taxon>Gunneridae</taxon>
        <taxon>Pentapetalae</taxon>
        <taxon>rosids</taxon>
        <taxon>malvids</taxon>
        <taxon>Malvales</taxon>
        <taxon>Malvaceae</taxon>
        <taxon>Malvoideae</taxon>
        <taxon>Gossypium</taxon>
    </lineage>
</organism>
<comment type="caution">
    <text evidence="3">The sequence shown here is derived from an EMBL/GenBank/DDBJ whole genome shotgun (WGS) entry which is preliminary data.</text>
</comment>
<reference evidence="4" key="1">
    <citation type="journal article" date="2019" name="Plant Biotechnol. J.">
        <title>Genome sequencing of the Australian wild diploid species Gossypium australe highlights disease resistance and delayed gland morphogenesis.</title>
        <authorList>
            <person name="Cai Y."/>
            <person name="Cai X."/>
            <person name="Wang Q."/>
            <person name="Wang P."/>
            <person name="Zhang Y."/>
            <person name="Cai C."/>
            <person name="Xu Y."/>
            <person name="Wang K."/>
            <person name="Zhou Z."/>
            <person name="Wang C."/>
            <person name="Geng S."/>
            <person name="Li B."/>
            <person name="Dong Q."/>
            <person name="Hou Y."/>
            <person name="Wang H."/>
            <person name="Ai P."/>
            <person name="Liu Z."/>
            <person name="Yi F."/>
            <person name="Sun M."/>
            <person name="An G."/>
            <person name="Cheng J."/>
            <person name="Zhang Y."/>
            <person name="Shi Q."/>
            <person name="Xie Y."/>
            <person name="Shi X."/>
            <person name="Chang Y."/>
            <person name="Huang F."/>
            <person name="Chen Y."/>
            <person name="Hong S."/>
            <person name="Mi L."/>
            <person name="Sun Q."/>
            <person name="Zhang L."/>
            <person name="Zhou B."/>
            <person name="Peng R."/>
            <person name="Zhang X."/>
            <person name="Liu F."/>
        </authorList>
    </citation>
    <scope>NUCLEOTIDE SEQUENCE [LARGE SCALE GENOMIC DNA]</scope>
    <source>
        <strain evidence="4">cv. PA1801</strain>
    </source>
</reference>
<dbReference type="Pfam" id="PF08590">
    <property type="entry name" value="DUF1771"/>
    <property type="match status" value="1"/>
</dbReference>
<dbReference type="InterPro" id="IPR013899">
    <property type="entry name" value="DUF1771"/>
</dbReference>
<dbReference type="OrthoDB" id="3231855at2759"/>
<dbReference type="Pfam" id="PF24767">
    <property type="entry name" value="UBA_At5g58720"/>
    <property type="match status" value="1"/>
</dbReference>
<dbReference type="Proteomes" id="UP000325315">
    <property type="component" value="Unassembled WGS sequence"/>
</dbReference>
<protein>
    <submittedName>
        <fullName evidence="3">SMR domain-containing protein isoform X3</fullName>
    </submittedName>
</protein>
<dbReference type="InterPro" id="IPR002625">
    <property type="entry name" value="Smr_dom"/>
</dbReference>
<dbReference type="PANTHER" id="PTHR47676:SF1">
    <property type="entry name" value="SMR DOMAIN-CONTAINING PROTEIN"/>
    <property type="match status" value="1"/>
</dbReference>
<accession>A0A5B6UNP2</accession>